<proteinExistence type="inferred from homology"/>
<evidence type="ECO:0000313" key="8">
    <source>
        <dbReference type="EMBL" id="GAT59308.1"/>
    </source>
</evidence>
<feature type="compositionally biased region" description="Basic and acidic residues" evidence="4">
    <location>
        <begin position="580"/>
        <end position="590"/>
    </location>
</feature>
<feature type="domain" description="Peptidase A1" evidence="7">
    <location>
        <begin position="58"/>
        <end position="388"/>
    </location>
</feature>
<dbReference type="EMBL" id="DF849850">
    <property type="protein sequence ID" value="GAT59308.1"/>
    <property type="molecule type" value="Genomic_DNA"/>
</dbReference>
<sequence>MRGFLILSAFVGQALSLAIDARNLVMLRGAEGRSFVASAVSGQGSTNGTLENVQDTRYAVVATVNGRNFSLLVDTGSSDIFVITNGTLPVNTTDSQALSFSYGGGLINGTSAFADVSIGGYEVANQAILTVNASGVGVADVLNLGLDGLVGVSFSGNDASFLFQALGEPGQPFLFNVFDQTPQLDNFMAMSLSRTDDLEDSADASYTVNEQDPLHAEAVRAAAPQPLWPGVDVNGRWSIVVDSIWVDDTLLEMPPSAVPGTPEGKMVALVDSGTPTGALPPALWYALYANIPNATISESEEALLIPCETTSIVTIVIGGVPMSLHPLDLSTIIPGPIPEIGLGNNSICTTSIDPSPASPGDIDAIFGDSMMRNFYTVFNFGSTVAHSPSPNASMQFVPLTDPIAAQADVVNVRMAGFASGAYPPELTTPLAGFVPADPNDPPAFLNITSSDGSSSGSSAKGSKSALDTTGGSNSNSDSNSSFGGTSSGSSAKGSKSALDTTGGSNSNSDSNSSFGGTYANAIIGLLAANLLLVVVLLVLGILNYRRGRSSGSRADGGKYYRVPLPGAGKREAEAEGFTDSEFREQGRYSD</sequence>
<keyword evidence="5" id="KW-0472">Membrane</keyword>
<dbReference type="GO" id="GO:0008233">
    <property type="term" value="F:peptidase activity"/>
    <property type="evidence" value="ECO:0007669"/>
    <property type="project" value="UniProtKB-KW"/>
</dbReference>
<dbReference type="InterPro" id="IPR034164">
    <property type="entry name" value="Pepsin-like_dom"/>
</dbReference>
<dbReference type="InterPro" id="IPR021109">
    <property type="entry name" value="Peptidase_aspartic_dom_sf"/>
</dbReference>
<feature type="signal peptide" evidence="6">
    <location>
        <begin position="1"/>
        <end position="16"/>
    </location>
</feature>
<feature type="chain" id="PRO_5045550953" evidence="6">
    <location>
        <begin position="17"/>
        <end position="590"/>
    </location>
</feature>
<feature type="compositionally biased region" description="Low complexity" evidence="4">
    <location>
        <begin position="449"/>
        <end position="511"/>
    </location>
</feature>
<evidence type="ECO:0000313" key="9">
    <source>
        <dbReference type="Proteomes" id="UP000815677"/>
    </source>
</evidence>
<evidence type="ECO:0000256" key="1">
    <source>
        <dbReference type="ARBA" id="ARBA00007447"/>
    </source>
</evidence>
<dbReference type="CDD" id="cd05471">
    <property type="entry name" value="pepsin_like"/>
    <property type="match status" value="1"/>
</dbReference>
<reference evidence="8" key="1">
    <citation type="submission" date="2014-09" db="EMBL/GenBank/DDBJ databases">
        <title>Genome sequence of the luminous mushroom Mycena chlorophos for searching fungal bioluminescence genes.</title>
        <authorList>
            <person name="Tanaka Y."/>
            <person name="Kasuga D."/>
            <person name="Oba Y."/>
            <person name="Hase S."/>
            <person name="Sato K."/>
            <person name="Oba Y."/>
            <person name="Sakakibara Y."/>
        </authorList>
    </citation>
    <scope>NUCLEOTIDE SEQUENCE</scope>
</reference>
<feature type="region of interest" description="Disordered" evidence="4">
    <location>
        <begin position="442"/>
        <end position="511"/>
    </location>
</feature>
<keyword evidence="3 8" id="KW-0645">Protease</keyword>
<dbReference type="Proteomes" id="UP000815677">
    <property type="component" value="Unassembled WGS sequence"/>
</dbReference>
<dbReference type="PANTHER" id="PTHR47966:SF74">
    <property type="entry name" value="AGR407CP"/>
    <property type="match status" value="1"/>
</dbReference>
<keyword evidence="9" id="KW-1185">Reference proteome</keyword>
<evidence type="ECO:0000259" key="7">
    <source>
        <dbReference type="PROSITE" id="PS51767"/>
    </source>
</evidence>
<dbReference type="PROSITE" id="PS51767">
    <property type="entry name" value="PEPTIDASE_A1"/>
    <property type="match status" value="1"/>
</dbReference>
<dbReference type="PROSITE" id="PS00141">
    <property type="entry name" value="ASP_PROTEASE"/>
    <property type="match status" value="1"/>
</dbReference>
<keyword evidence="5" id="KW-1133">Transmembrane helix</keyword>
<dbReference type="Gene3D" id="2.40.70.10">
    <property type="entry name" value="Acid Proteases"/>
    <property type="match status" value="2"/>
</dbReference>
<dbReference type="InterPro" id="IPR033121">
    <property type="entry name" value="PEPTIDASE_A1"/>
</dbReference>
<comment type="similarity">
    <text evidence="1 3">Belongs to the peptidase A1 family.</text>
</comment>
<dbReference type="SUPFAM" id="SSF50630">
    <property type="entry name" value="Acid proteases"/>
    <property type="match status" value="1"/>
</dbReference>
<keyword evidence="3" id="KW-0378">Hydrolase</keyword>
<keyword evidence="2 3" id="KW-0064">Aspartyl protease</keyword>
<evidence type="ECO:0000256" key="5">
    <source>
        <dbReference type="SAM" id="Phobius"/>
    </source>
</evidence>
<dbReference type="InterPro" id="IPR001461">
    <property type="entry name" value="Aspartic_peptidase_A1"/>
</dbReference>
<evidence type="ECO:0000256" key="2">
    <source>
        <dbReference type="ARBA" id="ARBA00022750"/>
    </source>
</evidence>
<organism evidence="8 9">
    <name type="scientific">Mycena chlorophos</name>
    <name type="common">Agaric fungus</name>
    <name type="synonym">Agaricus chlorophos</name>
    <dbReference type="NCBI Taxonomy" id="658473"/>
    <lineage>
        <taxon>Eukaryota</taxon>
        <taxon>Fungi</taxon>
        <taxon>Dikarya</taxon>
        <taxon>Basidiomycota</taxon>
        <taxon>Agaricomycotina</taxon>
        <taxon>Agaricomycetes</taxon>
        <taxon>Agaricomycetidae</taxon>
        <taxon>Agaricales</taxon>
        <taxon>Marasmiineae</taxon>
        <taxon>Mycenaceae</taxon>
        <taxon>Mycena</taxon>
    </lineage>
</organism>
<evidence type="ECO:0000256" key="3">
    <source>
        <dbReference type="RuleBase" id="RU000454"/>
    </source>
</evidence>
<gene>
    <name evidence="8" type="ORF">MCHLO_15620</name>
</gene>
<name>A0ABQ0M7I2_MYCCL</name>
<keyword evidence="6" id="KW-0732">Signal</keyword>
<dbReference type="InterPro" id="IPR001969">
    <property type="entry name" value="Aspartic_peptidase_AS"/>
</dbReference>
<dbReference type="PANTHER" id="PTHR47966">
    <property type="entry name" value="BETA-SITE APP-CLEAVING ENZYME, ISOFORM A-RELATED"/>
    <property type="match status" value="1"/>
</dbReference>
<dbReference type="PRINTS" id="PR00792">
    <property type="entry name" value="PEPSIN"/>
</dbReference>
<dbReference type="Pfam" id="PF00026">
    <property type="entry name" value="Asp"/>
    <property type="match status" value="1"/>
</dbReference>
<feature type="region of interest" description="Disordered" evidence="4">
    <location>
        <begin position="569"/>
        <end position="590"/>
    </location>
</feature>
<feature type="transmembrane region" description="Helical" evidence="5">
    <location>
        <begin position="518"/>
        <end position="544"/>
    </location>
</feature>
<dbReference type="GO" id="GO:0006508">
    <property type="term" value="P:proteolysis"/>
    <property type="evidence" value="ECO:0007669"/>
    <property type="project" value="UniProtKB-KW"/>
</dbReference>
<protein>
    <submittedName>
        <fullName evidence="8">Acid protease</fullName>
    </submittedName>
</protein>
<evidence type="ECO:0000256" key="4">
    <source>
        <dbReference type="SAM" id="MobiDB-lite"/>
    </source>
</evidence>
<keyword evidence="5" id="KW-0812">Transmembrane</keyword>
<evidence type="ECO:0000256" key="6">
    <source>
        <dbReference type="SAM" id="SignalP"/>
    </source>
</evidence>
<accession>A0ABQ0M7I2</accession>